<dbReference type="InterPro" id="IPR029058">
    <property type="entry name" value="AB_hydrolase_fold"/>
</dbReference>
<dbReference type="GO" id="GO:0008610">
    <property type="term" value="P:lipid biosynthetic process"/>
    <property type="evidence" value="ECO:0007669"/>
    <property type="project" value="TreeGrafter"/>
</dbReference>
<dbReference type="Pfam" id="PF00975">
    <property type="entry name" value="Thioesterase"/>
    <property type="match status" value="1"/>
</dbReference>
<accession>A0A8J3ZKS8</accession>
<dbReference type="RefSeq" id="WP_204009543.1">
    <property type="nucleotide sequence ID" value="NZ_BOPG01000091.1"/>
</dbReference>
<dbReference type="InterPro" id="IPR012223">
    <property type="entry name" value="TEII"/>
</dbReference>
<evidence type="ECO:0000313" key="4">
    <source>
        <dbReference type="Proteomes" id="UP000612585"/>
    </source>
</evidence>
<feature type="domain" description="Thioesterase" evidence="2">
    <location>
        <begin position="20"/>
        <end position="241"/>
    </location>
</feature>
<dbReference type="SUPFAM" id="SSF53474">
    <property type="entry name" value="alpha/beta-Hydrolases"/>
    <property type="match status" value="1"/>
</dbReference>
<dbReference type="AlphaFoldDB" id="A0A8J3ZKS8"/>
<comment type="caution">
    <text evidence="3">The sequence shown here is derived from an EMBL/GenBank/DDBJ whole genome shotgun (WGS) entry which is preliminary data.</text>
</comment>
<proteinExistence type="inferred from homology"/>
<dbReference type="Gene3D" id="3.40.50.1820">
    <property type="entry name" value="alpha/beta hydrolase"/>
    <property type="match status" value="1"/>
</dbReference>
<protein>
    <submittedName>
        <fullName evidence="3">Thioesterase</fullName>
    </submittedName>
</protein>
<dbReference type="Proteomes" id="UP000612585">
    <property type="component" value="Unassembled WGS sequence"/>
</dbReference>
<comment type="similarity">
    <text evidence="1">Belongs to the thioesterase family.</text>
</comment>
<name>A0A8J3ZKS8_9ACTN</name>
<sequence>MTRRLAWLPSLDPADTVRPRVFCLHAAGGSTAAFVRWRSRLADHAQVVPVELPGHRNRLTEPLHHHIGPLVDDLAADLRAVADVPYVLVGTSMGALIAFEFARRIGPATPPPAHLVVASCPSPRVRRVAEAHELSDDDFLSHLRRMGATPSDVLDSPELTELLLPAWRADFTVVETYGYRPGPAISVPITVVAGRHDPYLPPGDPDRWQVETTGAFRRVDVDAGHFFFLDEHSPMLLDVISETVTGLRSGGVLSGR</sequence>
<reference evidence="3" key="1">
    <citation type="submission" date="2021-01" db="EMBL/GenBank/DDBJ databases">
        <title>Whole genome shotgun sequence of Virgisporangium aurantiacum NBRC 16421.</title>
        <authorList>
            <person name="Komaki H."/>
            <person name="Tamura T."/>
        </authorList>
    </citation>
    <scope>NUCLEOTIDE SEQUENCE</scope>
    <source>
        <strain evidence="3">NBRC 16421</strain>
    </source>
</reference>
<evidence type="ECO:0000256" key="1">
    <source>
        <dbReference type="ARBA" id="ARBA00007169"/>
    </source>
</evidence>
<evidence type="ECO:0000259" key="2">
    <source>
        <dbReference type="Pfam" id="PF00975"/>
    </source>
</evidence>
<dbReference type="InterPro" id="IPR001031">
    <property type="entry name" value="Thioesterase"/>
</dbReference>
<keyword evidence="4" id="KW-1185">Reference proteome</keyword>
<evidence type="ECO:0000313" key="3">
    <source>
        <dbReference type="EMBL" id="GIJ63321.1"/>
    </source>
</evidence>
<gene>
    <name evidence="3" type="ORF">Vau01_108370</name>
</gene>
<organism evidence="3 4">
    <name type="scientific">Virgisporangium aurantiacum</name>
    <dbReference type="NCBI Taxonomy" id="175570"/>
    <lineage>
        <taxon>Bacteria</taxon>
        <taxon>Bacillati</taxon>
        <taxon>Actinomycetota</taxon>
        <taxon>Actinomycetes</taxon>
        <taxon>Micromonosporales</taxon>
        <taxon>Micromonosporaceae</taxon>
        <taxon>Virgisporangium</taxon>
    </lineage>
</organism>
<dbReference type="PANTHER" id="PTHR11487">
    <property type="entry name" value="THIOESTERASE"/>
    <property type="match status" value="1"/>
</dbReference>
<dbReference type="EMBL" id="BOPG01000091">
    <property type="protein sequence ID" value="GIJ63321.1"/>
    <property type="molecule type" value="Genomic_DNA"/>
</dbReference>
<dbReference type="PANTHER" id="PTHR11487:SF0">
    <property type="entry name" value="S-ACYL FATTY ACID SYNTHASE THIOESTERASE, MEDIUM CHAIN"/>
    <property type="match status" value="1"/>
</dbReference>